<comment type="caution">
    <text evidence="2">The sequence shown here is derived from an EMBL/GenBank/DDBJ whole genome shotgun (WGS) entry which is preliminary data.</text>
</comment>
<gene>
    <name evidence="2" type="ORF">T260_14970</name>
</gene>
<name>A0A7U9J900_GEOTM</name>
<reference evidence="2 3" key="1">
    <citation type="journal article" date="2014" name="Genome Announc.">
        <title>Draft Genome Sequence of Geobacillus thermopakistaniensis Strain MAS1.</title>
        <authorList>
            <person name="Siddiqui M.A."/>
            <person name="Rashid N."/>
            <person name="Ayyampalayam S."/>
            <person name="Whitman W.B."/>
        </authorList>
    </citation>
    <scope>NUCLEOTIDE SEQUENCE [LARGE SCALE GENOMIC DNA]</scope>
    <source>
        <strain evidence="2 3">MAS1</strain>
    </source>
</reference>
<dbReference type="Proteomes" id="UP000018339">
    <property type="component" value="Unassembled WGS sequence"/>
</dbReference>
<feature type="coiled-coil region" evidence="1">
    <location>
        <begin position="51"/>
        <end position="88"/>
    </location>
</feature>
<evidence type="ECO:0000313" key="3">
    <source>
        <dbReference type="Proteomes" id="UP000018339"/>
    </source>
</evidence>
<proteinExistence type="predicted"/>
<dbReference type="EMBL" id="AYSF01000078">
    <property type="protein sequence ID" value="ESU71088.1"/>
    <property type="molecule type" value="Genomic_DNA"/>
</dbReference>
<evidence type="ECO:0000313" key="2">
    <source>
        <dbReference type="EMBL" id="ESU71088.1"/>
    </source>
</evidence>
<keyword evidence="3" id="KW-1185">Reference proteome</keyword>
<sequence>MVIATTPGDHNEGGMAVIHMIVYQEAVLRQKASRCIEYIQEALQNRDYETMAIEISELQYLVRQLQELERKEARRQQLLSIIRDMQRRGIQIDFVKLGEERNA</sequence>
<keyword evidence="1" id="KW-0175">Coiled coil</keyword>
<organism evidence="2 3">
    <name type="scientific">Geobacillus thermopakistaniensis (strain MAS1)</name>
    <dbReference type="NCBI Taxonomy" id="1408282"/>
    <lineage>
        <taxon>Bacteria</taxon>
        <taxon>Bacillati</taxon>
        <taxon>Bacillota</taxon>
        <taxon>Bacilli</taxon>
        <taxon>Bacillales</taxon>
        <taxon>Anoxybacillaceae</taxon>
        <taxon>Geobacillus</taxon>
    </lineage>
</organism>
<dbReference type="AlphaFoldDB" id="A0A7U9J900"/>
<accession>A0A7U9J900</accession>
<evidence type="ECO:0000256" key="1">
    <source>
        <dbReference type="SAM" id="Coils"/>
    </source>
</evidence>
<protein>
    <submittedName>
        <fullName evidence="2">Uncharacterized protein</fullName>
    </submittedName>
</protein>